<gene>
    <name evidence="10 11" type="primary">cobT</name>
    <name evidence="11" type="ORF">HP555_00865</name>
</gene>
<protein>
    <recommendedName>
        <fullName evidence="4 10">Nicotinate-nucleotide--dimethylbenzimidazole phosphoribosyltransferase</fullName>
        <shortName evidence="10">NN:DBI PRT</shortName>
        <ecNumber evidence="3 10">2.4.2.21</ecNumber>
    </recommendedName>
    <alternativeName>
        <fullName evidence="8 10">N(1)-alpha-phosphoribosyltransferase</fullName>
    </alternativeName>
</protein>
<keyword evidence="7 10" id="KW-0808">Transferase</keyword>
<evidence type="ECO:0000256" key="1">
    <source>
        <dbReference type="ARBA" id="ARBA00005049"/>
    </source>
</evidence>
<reference evidence="11 12" key="1">
    <citation type="submission" date="2020-05" db="EMBL/GenBank/DDBJ databases">
        <title>Complete genome of Desulfobulbus oligotrophicus.</title>
        <authorList>
            <person name="Podar M."/>
        </authorList>
    </citation>
    <scope>NUCLEOTIDE SEQUENCE [LARGE SCALE GENOMIC DNA]</scope>
    <source>
        <strain evidence="11 12">Prop6</strain>
    </source>
</reference>
<keyword evidence="5 10" id="KW-0169">Cobalamin biosynthesis</keyword>
<dbReference type="UniPathway" id="UPA00061">
    <property type="reaction ID" value="UER00516"/>
</dbReference>
<dbReference type="EC" id="2.4.2.21" evidence="3 10"/>
<dbReference type="RefSeq" id="WP_199264457.1">
    <property type="nucleotide sequence ID" value="NZ_CP054140.1"/>
</dbReference>
<evidence type="ECO:0000256" key="3">
    <source>
        <dbReference type="ARBA" id="ARBA00011991"/>
    </source>
</evidence>
<keyword evidence="6 10" id="KW-0328">Glycosyltransferase</keyword>
<comment type="similarity">
    <text evidence="2 10">Belongs to the CobT family.</text>
</comment>
<dbReference type="KEGG" id="dog:HP555_00865"/>
<dbReference type="Gene3D" id="3.40.50.10210">
    <property type="match status" value="1"/>
</dbReference>
<evidence type="ECO:0000256" key="6">
    <source>
        <dbReference type="ARBA" id="ARBA00022676"/>
    </source>
</evidence>
<name>A0A7T6ARI4_9BACT</name>
<dbReference type="CDD" id="cd02439">
    <property type="entry name" value="DMB-PRT_CobT"/>
    <property type="match status" value="1"/>
</dbReference>
<evidence type="ECO:0000256" key="8">
    <source>
        <dbReference type="ARBA" id="ARBA00030686"/>
    </source>
</evidence>
<dbReference type="PANTHER" id="PTHR43463">
    <property type="entry name" value="NICOTINATE-NUCLEOTIDE--DIMETHYLBENZIMIDAZOLE PHOSPHORIBOSYLTRANSFERASE"/>
    <property type="match status" value="1"/>
</dbReference>
<comment type="function">
    <text evidence="10">Catalyzes the synthesis of alpha-ribazole-5'-phosphate from nicotinate mononucleotide (NAMN) and 5,6-dimethylbenzimidazole (DMB).</text>
</comment>
<comment type="catalytic activity">
    <reaction evidence="9 10">
        <text>5,6-dimethylbenzimidazole + nicotinate beta-D-ribonucleotide = alpha-ribazole 5'-phosphate + nicotinate + H(+)</text>
        <dbReference type="Rhea" id="RHEA:11196"/>
        <dbReference type="ChEBI" id="CHEBI:15378"/>
        <dbReference type="ChEBI" id="CHEBI:15890"/>
        <dbReference type="ChEBI" id="CHEBI:32544"/>
        <dbReference type="ChEBI" id="CHEBI:57502"/>
        <dbReference type="ChEBI" id="CHEBI:57918"/>
        <dbReference type="EC" id="2.4.2.21"/>
    </reaction>
</comment>
<dbReference type="Proteomes" id="UP000596092">
    <property type="component" value="Chromosome"/>
</dbReference>
<comment type="pathway">
    <text evidence="1 10">Nucleoside biosynthesis; alpha-ribazole biosynthesis; alpha-ribazole from 5,6-dimethylbenzimidazole: step 1/2.</text>
</comment>
<dbReference type="Gene3D" id="1.10.1610.10">
    <property type="match status" value="1"/>
</dbReference>
<proteinExistence type="inferred from homology"/>
<dbReference type="EMBL" id="CP054140">
    <property type="protein sequence ID" value="QQG66908.1"/>
    <property type="molecule type" value="Genomic_DNA"/>
</dbReference>
<sequence>MLLLKKTLDAIRPTDRLVMAAAQKAIDYCLKPPGSLGKLEDIARQIAGITRQIHNTISKKAIVVMMADNGVYTEGIAMYPQDITRIGADFVTSGRMGVNFLARYAGADIIAVDIGIQVDVDLPRVLNRKIRYGTANFLQEPAMTREEVIRAVETGIEVTNTAIDQGYDLFGTGEIGIGNTTASSAVLYAFTGAPIERVVGRGAGLTDEAFERKKEVVKQAVHLHRPDPEDPLDVLAKVGGLDIAGLTGTYLACAARRIPVVTDGLISNVAALAAMRLHPTAVEYMIPSHLSSEPGARLLQEVTGLEPMLNMDMRLGEGTGCALMFSIIEASLRMIEEMGTFAVIGKSREEIADTIRAYRGQFPR</sequence>
<evidence type="ECO:0000256" key="10">
    <source>
        <dbReference type="HAMAP-Rule" id="MF_00230"/>
    </source>
</evidence>
<dbReference type="FunFam" id="3.40.50.10210:FF:000001">
    <property type="entry name" value="Nicotinate-nucleotide--dimethylbenzimidazole phosphoribosyltransferase"/>
    <property type="match status" value="1"/>
</dbReference>
<dbReference type="PANTHER" id="PTHR43463:SF1">
    <property type="entry name" value="NICOTINATE-NUCLEOTIDE--DIMETHYLBENZIMIDAZOLE PHOSPHORIBOSYLTRANSFERASE"/>
    <property type="match status" value="1"/>
</dbReference>
<dbReference type="GO" id="GO:0009236">
    <property type="term" value="P:cobalamin biosynthetic process"/>
    <property type="evidence" value="ECO:0007669"/>
    <property type="project" value="UniProtKB-UniRule"/>
</dbReference>
<dbReference type="NCBIfam" id="NF000996">
    <property type="entry name" value="PRK00105.1"/>
    <property type="match status" value="1"/>
</dbReference>
<dbReference type="GO" id="GO:0008939">
    <property type="term" value="F:nicotinate-nucleotide-dimethylbenzimidazole phosphoribosyltransferase activity"/>
    <property type="evidence" value="ECO:0007669"/>
    <property type="project" value="UniProtKB-UniRule"/>
</dbReference>
<evidence type="ECO:0000256" key="5">
    <source>
        <dbReference type="ARBA" id="ARBA00022573"/>
    </source>
</evidence>
<feature type="active site" description="Proton acceptor" evidence="10">
    <location>
        <position position="317"/>
    </location>
</feature>
<evidence type="ECO:0000256" key="4">
    <source>
        <dbReference type="ARBA" id="ARBA00015486"/>
    </source>
</evidence>
<dbReference type="Pfam" id="PF02277">
    <property type="entry name" value="DBI_PRT"/>
    <property type="match status" value="1"/>
</dbReference>
<evidence type="ECO:0000313" key="11">
    <source>
        <dbReference type="EMBL" id="QQG66908.1"/>
    </source>
</evidence>
<dbReference type="SUPFAM" id="SSF52733">
    <property type="entry name" value="Nicotinate mononucleotide:5,6-dimethylbenzimidazole phosphoribosyltransferase (CobT)"/>
    <property type="match status" value="1"/>
</dbReference>
<dbReference type="InterPro" id="IPR023195">
    <property type="entry name" value="Nict_dMeBzImd_PRibTrfase_N"/>
</dbReference>
<dbReference type="AlphaFoldDB" id="A0A7T6ARI4"/>
<evidence type="ECO:0000256" key="2">
    <source>
        <dbReference type="ARBA" id="ARBA00007110"/>
    </source>
</evidence>
<accession>A0A7T6ARI4</accession>
<dbReference type="HAMAP" id="MF_00230">
    <property type="entry name" value="CobT"/>
    <property type="match status" value="1"/>
</dbReference>
<dbReference type="InterPro" id="IPR036087">
    <property type="entry name" value="Nict_dMeBzImd_PRibTrfase_sf"/>
</dbReference>
<dbReference type="InterPro" id="IPR017846">
    <property type="entry name" value="Nict_dMeBzImd_PRibTrfase_bact"/>
</dbReference>
<evidence type="ECO:0000256" key="7">
    <source>
        <dbReference type="ARBA" id="ARBA00022679"/>
    </source>
</evidence>
<dbReference type="InterPro" id="IPR003200">
    <property type="entry name" value="Nict_dMeBzImd_PRibTrfase"/>
</dbReference>
<organism evidence="11 12">
    <name type="scientific">Desulfobulbus oligotrophicus</name>
    <dbReference type="NCBI Taxonomy" id="1909699"/>
    <lineage>
        <taxon>Bacteria</taxon>
        <taxon>Pseudomonadati</taxon>
        <taxon>Thermodesulfobacteriota</taxon>
        <taxon>Desulfobulbia</taxon>
        <taxon>Desulfobulbales</taxon>
        <taxon>Desulfobulbaceae</taxon>
        <taxon>Desulfobulbus</taxon>
    </lineage>
</organism>
<evidence type="ECO:0000256" key="9">
    <source>
        <dbReference type="ARBA" id="ARBA00047340"/>
    </source>
</evidence>
<evidence type="ECO:0000313" key="12">
    <source>
        <dbReference type="Proteomes" id="UP000596092"/>
    </source>
</evidence>
<keyword evidence="12" id="KW-1185">Reference proteome</keyword>
<dbReference type="NCBIfam" id="TIGR03160">
    <property type="entry name" value="cobT_DBIPRT"/>
    <property type="match status" value="1"/>
</dbReference>